<accession>A0A1H6N7A2</accession>
<dbReference type="RefSeq" id="WP_092795970.1">
    <property type="nucleotide sequence ID" value="NZ_FNXF01000016.1"/>
</dbReference>
<proteinExistence type="predicted"/>
<dbReference type="Proteomes" id="UP000199371">
    <property type="component" value="Unassembled WGS sequence"/>
</dbReference>
<protein>
    <submittedName>
        <fullName evidence="1">Uncharacterized protein</fullName>
    </submittedName>
</protein>
<sequence length="78" mass="8376">MTINQTRCTETSNSLLLNLPAQASGFPIEVMKIVSGHPAKTNVLQVLDSERLPVTKSVRANVCKGDMNRTGKFGGGFV</sequence>
<evidence type="ECO:0000313" key="2">
    <source>
        <dbReference type="Proteomes" id="UP000199371"/>
    </source>
</evidence>
<evidence type="ECO:0000313" key="1">
    <source>
        <dbReference type="EMBL" id="SEI08244.1"/>
    </source>
</evidence>
<organism evidence="1 2">
    <name type="scientific">Rheinheimera pacifica</name>
    <dbReference type="NCBI Taxonomy" id="173990"/>
    <lineage>
        <taxon>Bacteria</taxon>
        <taxon>Pseudomonadati</taxon>
        <taxon>Pseudomonadota</taxon>
        <taxon>Gammaproteobacteria</taxon>
        <taxon>Chromatiales</taxon>
        <taxon>Chromatiaceae</taxon>
        <taxon>Rheinheimera</taxon>
    </lineage>
</organism>
<name>A0A1H6N7A2_9GAMM</name>
<dbReference type="EMBL" id="FNXF01000016">
    <property type="protein sequence ID" value="SEI08244.1"/>
    <property type="molecule type" value="Genomic_DNA"/>
</dbReference>
<reference evidence="2" key="1">
    <citation type="submission" date="2016-10" db="EMBL/GenBank/DDBJ databases">
        <authorList>
            <person name="Varghese N."/>
            <person name="Submissions S."/>
        </authorList>
    </citation>
    <scope>NUCLEOTIDE SEQUENCE [LARGE SCALE GENOMIC DNA]</scope>
    <source>
        <strain evidence="2">DSM 17616</strain>
    </source>
</reference>
<keyword evidence="2" id="KW-1185">Reference proteome</keyword>
<dbReference type="AlphaFoldDB" id="A0A1H6N7A2"/>
<gene>
    <name evidence="1" type="ORF">SAMN05660691_03451</name>
</gene>